<organism evidence="3 4">
    <name type="scientific">Campylobacter massiliensis</name>
    <dbReference type="NCBI Taxonomy" id="2762557"/>
    <lineage>
        <taxon>Bacteria</taxon>
        <taxon>Pseudomonadati</taxon>
        <taxon>Campylobacterota</taxon>
        <taxon>Epsilonproteobacteria</taxon>
        <taxon>Campylobacterales</taxon>
        <taxon>Campylobacteraceae</taxon>
        <taxon>Campylobacter</taxon>
    </lineage>
</organism>
<dbReference type="Pfam" id="PF01627">
    <property type="entry name" value="Hpt"/>
    <property type="match status" value="1"/>
</dbReference>
<dbReference type="AlphaFoldDB" id="A0A842JA09"/>
<dbReference type="Proteomes" id="UP000552683">
    <property type="component" value="Unassembled WGS sequence"/>
</dbReference>
<comment type="caution">
    <text evidence="3">The sequence shown here is derived from an EMBL/GenBank/DDBJ whole genome shotgun (WGS) entry which is preliminary data.</text>
</comment>
<feature type="modified residue" description="Phosphohistidine" evidence="1">
    <location>
        <position position="55"/>
    </location>
</feature>
<keyword evidence="4" id="KW-1185">Reference proteome</keyword>
<dbReference type="GO" id="GO:0000160">
    <property type="term" value="P:phosphorelay signal transduction system"/>
    <property type="evidence" value="ECO:0007669"/>
    <property type="project" value="InterPro"/>
</dbReference>
<evidence type="ECO:0000256" key="1">
    <source>
        <dbReference type="PROSITE-ProRule" id="PRU00110"/>
    </source>
</evidence>
<dbReference type="Gene3D" id="1.20.120.160">
    <property type="entry name" value="HPT domain"/>
    <property type="match status" value="1"/>
</dbReference>
<dbReference type="GO" id="GO:0004672">
    <property type="term" value="F:protein kinase activity"/>
    <property type="evidence" value="ECO:0007669"/>
    <property type="project" value="UniProtKB-ARBA"/>
</dbReference>
<dbReference type="RefSeq" id="WP_002953104.1">
    <property type="nucleotide sequence ID" value="NZ_JACLZK010000001.1"/>
</dbReference>
<name>A0A842JA09_9BACT</name>
<evidence type="ECO:0000313" key="4">
    <source>
        <dbReference type="Proteomes" id="UP000552683"/>
    </source>
</evidence>
<protein>
    <submittedName>
        <fullName evidence="3">Hpt domain-containing protein</fullName>
    </submittedName>
</protein>
<reference evidence="3 4" key="1">
    <citation type="submission" date="2020-08" db="EMBL/GenBank/DDBJ databases">
        <title>Complete genome and description of Campylobacter massiliensis Marseille-Q3452 sp. nov.</title>
        <authorList>
            <person name="Antezack A."/>
        </authorList>
    </citation>
    <scope>NUCLEOTIDE SEQUENCE [LARGE SCALE GENOMIC DNA]</scope>
    <source>
        <strain evidence="3 4">Marseille-Q3452</strain>
    </source>
</reference>
<dbReference type="InterPro" id="IPR036641">
    <property type="entry name" value="HPT_dom_sf"/>
</dbReference>
<dbReference type="InterPro" id="IPR008207">
    <property type="entry name" value="Sig_transdc_His_kin_Hpt_dom"/>
</dbReference>
<evidence type="ECO:0000313" key="3">
    <source>
        <dbReference type="EMBL" id="MBC2881954.1"/>
    </source>
</evidence>
<sequence length="135" mass="15574">MGILKSLEIDYSYDIVEEFLSHYSLMCDLMEPLIIGLARNDRYNANINELFRIFHNIKSASSFMKLNPIFKLTTLAEEICGEARELQGPANDDFVDWLLLVSDQFEKYKNDIETDAEFFGVLDANIVKIPQKLDV</sequence>
<evidence type="ECO:0000259" key="2">
    <source>
        <dbReference type="PROSITE" id="PS50894"/>
    </source>
</evidence>
<gene>
    <name evidence="3" type="ORF">H7R39_01445</name>
</gene>
<dbReference type="EMBL" id="JACLZK010000001">
    <property type="protein sequence ID" value="MBC2881954.1"/>
    <property type="molecule type" value="Genomic_DNA"/>
</dbReference>
<dbReference type="PROSITE" id="PS50894">
    <property type="entry name" value="HPT"/>
    <property type="match status" value="1"/>
</dbReference>
<feature type="domain" description="HPt" evidence="2">
    <location>
        <begin position="8"/>
        <end position="112"/>
    </location>
</feature>
<proteinExistence type="predicted"/>
<accession>A0A842JA09</accession>
<keyword evidence="1" id="KW-0597">Phosphoprotein</keyword>
<dbReference type="SUPFAM" id="SSF47226">
    <property type="entry name" value="Histidine-containing phosphotransfer domain, HPT domain"/>
    <property type="match status" value="1"/>
</dbReference>